<keyword evidence="1" id="KW-0472">Membrane</keyword>
<protein>
    <submittedName>
        <fullName evidence="2">Uncharacterized protein</fullName>
    </submittedName>
</protein>
<dbReference type="EMBL" id="JH712213">
    <property type="protein sequence ID" value="EFO25673.1"/>
    <property type="molecule type" value="Genomic_DNA"/>
</dbReference>
<feature type="transmembrane region" description="Helical" evidence="1">
    <location>
        <begin position="20"/>
        <end position="38"/>
    </location>
</feature>
<dbReference type="CTD" id="9940200"/>
<sequence length="110" mass="12618">MSRKDEDQILLANESLANKSLALLISAFLTLLTLLISGQKDSINLGYKLYNADIWPNIALAIFQPSCMDTFSRYQKQINILLRKQISGMLNCLETLYKINQLHHLEDSFR</sequence>
<dbReference type="KEGG" id="loa:LOAG_02812"/>
<name>A0A1S0U7N3_LOALO</name>
<gene>
    <name evidence="2" type="ORF">LOAG_02812</name>
</gene>
<accession>A0A1S0U7N3</accession>
<keyword evidence="1" id="KW-0812">Transmembrane</keyword>
<dbReference type="InParanoid" id="A0A1S0U7N3"/>
<evidence type="ECO:0000313" key="2">
    <source>
        <dbReference type="EMBL" id="EFO25673.1"/>
    </source>
</evidence>
<evidence type="ECO:0000256" key="1">
    <source>
        <dbReference type="SAM" id="Phobius"/>
    </source>
</evidence>
<proteinExistence type="predicted"/>
<dbReference type="GeneID" id="9940200"/>
<dbReference type="AlphaFoldDB" id="A0A1S0U7N3"/>
<organism evidence="2">
    <name type="scientific">Loa loa</name>
    <name type="common">Eye worm</name>
    <name type="synonym">Filaria loa</name>
    <dbReference type="NCBI Taxonomy" id="7209"/>
    <lineage>
        <taxon>Eukaryota</taxon>
        <taxon>Metazoa</taxon>
        <taxon>Ecdysozoa</taxon>
        <taxon>Nematoda</taxon>
        <taxon>Chromadorea</taxon>
        <taxon>Rhabditida</taxon>
        <taxon>Spirurina</taxon>
        <taxon>Spiruromorpha</taxon>
        <taxon>Filarioidea</taxon>
        <taxon>Onchocercidae</taxon>
        <taxon>Loa</taxon>
    </lineage>
</organism>
<keyword evidence="1" id="KW-1133">Transmembrane helix</keyword>
<reference evidence="2" key="1">
    <citation type="submission" date="2012-04" db="EMBL/GenBank/DDBJ databases">
        <title>The Genome Sequence of Loa loa.</title>
        <authorList>
            <consortium name="The Broad Institute Genome Sequencing Platform"/>
            <consortium name="Broad Institute Genome Sequencing Center for Infectious Disease"/>
            <person name="Nutman T.B."/>
            <person name="Fink D.L."/>
            <person name="Russ C."/>
            <person name="Young S."/>
            <person name="Zeng Q."/>
            <person name="Gargeya S."/>
            <person name="Alvarado L."/>
            <person name="Berlin A."/>
            <person name="Chapman S.B."/>
            <person name="Chen Z."/>
            <person name="Freedman E."/>
            <person name="Gellesch M."/>
            <person name="Goldberg J."/>
            <person name="Griggs A."/>
            <person name="Gujja S."/>
            <person name="Heilman E.R."/>
            <person name="Heiman D."/>
            <person name="Howarth C."/>
            <person name="Mehta T."/>
            <person name="Neiman D."/>
            <person name="Pearson M."/>
            <person name="Roberts A."/>
            <person name="Saif S."/>
            <person name="Shea T."/>
            <person name="Shenoy N."/>
            <person name="Sisk P."/>
            <person name="Stolte C."/>
            <person name="Sykes S."/>
            <person name="White J."/>
            <person name="Yandava C."/>
            <person name="Haas B."/>
            <person name="Henn M.R."/>
            <person name="Nusbaum C."/>
            <person name="Birren B."/>
        </authorList>
    </citation>
    <scope>NUCLEOTIDE SEQUENCE [LARGE SCALE GENOMIC DNA]</scope>
</reference>
<dbReference type="RefSeq" id="XP_003138397.1">
    <property type="nucleotide sequence ID" value="XM_003138349.1"/>
</dbReference>